<dbReference type="SUPFAM" id="SSF50475">
    <property type="entry name" value="FMN-binding split barrel"/>
    <property type="match status" value="1"/>
</dbReference>
<dbReference type="GO" id="GO:0010181">
    <property type="term" value="F:FMN binding"/>
    <property type="evidence" value="ECO:0007669"/>
    <property type="project" value="InterPro"/>
</dbReference>
<evidence type="ECO:0000313" key="4">
    <source>
        <dbReference type="Proteomes" id="UP000254601"/>
    </source>
</evidence>
<evidence type="ECO:0000259" key="2">
    <source>
        <dbReference type="SMART" id="SM00903"/>
    </source>
</evidence>
<proteinExistence type="predicted"/>
<reference evidence="3 4" key="1">
    <citation type="submission" date="2018-06" db="EMBL/GenBank/DDBJ databases">
        <authorList>
            <consortium name="Pathogen Informatics"/>
            <person name="Doyle S."/>
        </authorList>
    </citation>
    <scope>NUCLEOTIDE SEQUENCE [LARGE SCALE GENOMIC DNA]</scope>
    <source>
        <strain evidence="3 4">NCTC13337</strain>
    </source>
</reference>
<feature type="domain" description="Flavin reductase like" evidence="2">
    <location>
        <begin position="11"/>
        <end position="155"/>
    </location>
</feature>
<sequence length="160" mass="17782">MIDAHEFKAAMRLFASGITVLTWKGADTPVQGITVSAFSSLSLHPPLVLFCIDQDAYIYPELCEQKTLIINILAEGQTDLAYQFASGDRSQLEEHLSTANNAALPMLKNAQANLVVNIVNRLAQGDHDIFIAEIQESHIYPERGPLLYYNSRIFHKDAAH</sequence>
<dbReference type="InterPro" id="IPR050268">
    <property type="entry name" value="NADH-dep_flavin_reductase"/>
</dbReference>
<evidence type="ECO:0000256" key="1">
    <source>
        <dbReference type="ARBA" id="ARBA00023002"/>
    </source>
</evidence>
<evidence type="ECO:0000313" key="3">
    <source>
        <dbReference type="EMBL" id="SUO93353.1"/>
    </source>
</evidence>
<dbReference type="AlphaFoldDB" id="A0A380MN78"/>
<dbReference type="InterPro" id="IPR002563">
    <property type="entry name" value="Flavin_Rdtase-like_dom"/>
</dbReference>
<dbReference type="GO" id="GO:0036382">
    <property type="term" value="F:flavin reductase (NADH) activity"/>
    <property type="evidence" value="ECO:0007669"/>
    <property type="project" value="UniProtKB-EC"/>
</dbReference>
<dbReference type="Proteomes" id="UP000254601">
    <property type="component" value="Unassembled WGS sequence"/>
</dbReference>
<name>A0A380MN78_9GAMM</name>
<dbReference type="Pfam" id="PF01613">
    <property type="entry name" value="Flavin_Reduct"/>
    <property type="match status" value="1"/>
</dbReference>
<dbReference type="Gene3D" id="2.30.110.10">
    <property type="entry name" value="Electron Transport, Fmn-binding Protein, Chain A"/>
    <property type="match status" value="1"/>
</dbReference>
<dbReference type="RefSeq" id="WP_072575465.1">
    <property type="nucleotide sequence ID" value="NZ_LWHB01000007.1"/>
</dbReference>
<dbReference type="PANTHER" id="PTHR30466:SF1">
    <property type="entry name" value="FMN REDUCTASE (NADH) RUTF"/>
    <property type="match status" value="1"/>
</dbReference>
<dbReference type="OrthoDB" id="9792858at2"/>
<dbReference type="PANTHER" id="PTHR30466">
    <property type="entry name" value="FLAVIN REDUCTASE"/>
    <property type="match status" value="1"/>
</dbReference>
<accession>A0A380MN78</accession>
<protein>
    <submittedName>
        <fullName evidence="3">p-hydroxyphenylacetate 3-hydroxylase, reductase component</fullName>
        <ecNumber evidence="3">1.5.1.36</ecNumber>
    </submittedName>
</protein>
<dbReference type="GO" id="GO:0042602">
    <property type="term" value="F:riboflavin reductase (NADPH) activity"/>
    <property type="evidence" value="ECO:0007669"/>
    <property type="project" value="TreeGrafter"/>
</dbReference>
<keyword evidence="4" id="KW-1185">Reference proteome</keyword>
<gene>
    <name evidence="3" type="primary">C1-hpah</name>
    <name evidence="3" type="ORF">NCTC13337_00187</name>
</gene>
<dbReference type="EMBL" id="UHIC01000001">
    <property type="protein sequence ID" value="SUO93353.1"/>
    <property type="molecule type" value="Genomic_DNA"/>
</dbReference>
<dbReference type="EC" id="1.5.1.36" evidence="3"/>
<dbReference type="InterPro" id="IPR012349">
    <property type="entry name" value="Split_barrel_FMN-bd"/>
</dbReference>
<organism evidence="3 4">
    <name type="scientific">Suttonella ornithocola</name>
    <dbReference type="NCBI Taxonomy" id="279832"/>
    <lineage>
        <taxon>Bacteria</taxon>
        <taxon>Pseudomonadati</taxon>
        <taxon>Pseudomonadota</taxon>
        <taxon>Gammaproteobacteria</taxon>
        <taxon>Cardiobacteriales</taxon>
        <taxon>Cardiobacteriaceae</taxon>
        <taxon>Suttonella</taxon>
    </lineage>
</organism>
<keyword evidence="1 3" id="KW-0560">Oxidoreductase</keyword>
<dbReference type="SMART" id="SM00903">
    <property type="entry name" value="Flavin_Reduct"/>
    <property type="match status" value="1"/>
</dbReference>